<evidence type="ECO:0000313" key="1">
    <source>
        <dbReference type="EMBL" id="KIO26017.1"/>
    </source>
</evidence>
<organism evidence="1 3">
    <name type="scientific">Tulasnella calospora MUT 4182</name>
    <dbReference type="NCBI Taxonomy" id="1051891"/>
    <lineage>
        <taxon>Eukaryota</taxon>
        <taxon>Fungi</taxon>
        <taxon>Dikarya</taxon>
        <taxon>Basidiomycota</taxon>
        <taxon>Agaricomycotina</taxon>
        <taxon>Agaricomycetes</taxon>
        <taxon>Cantharellales</taxon>
        <taxon>Tulasnellaceae</taxon>
        <taxon>Tulasnella</taxon>
    </lineage>
</organism>
<reference evidence="1 3" key="1">
    <citation type="submission" date="2014-04" db="EMBL/GenBank/DDBJ databases">
        <authorList>
            <consortium name="DOE Joint Genome Institute"/>
            <person name="Kuo A."/>
            <person name="Girlanda M."/>
            <person name="Perotto S."/>
            <person name="Kohler A."/>
            <person name="Nagy L.G."/>
            <person name="Floudas D."/>
            <person name="Copeland A."/>
            <person name="Barry K.W."/>
            <person name="Cichocki N."/>
            <person name="Veneault-Fourrey C."/>
            <person name="LaButti K."/>
            <person name="Lindquist E.A."/>
            <person name="Lipzen A."/>
            <person name="Lundell T."/>
            <person name="Morin E."/>
            <person name="Murat C."/>
            <person name="Sun H."/>
            <person name="Tunlid A."/>
            <person name="Henrissat B."/>
            <person name="Grigoriev I.V."/>
            <person name="Hibbett D.S."/>
            <person name="Martin F."/>
            <person name="Nordberg H.P."/>
            <person name="Cantor M.N."/>
            <person name="Hua S.X."/>
        </authorList>
    </citation>
    <scope>NUCLEOTIDE SEQUENCE [LARGE SCALE GENOMIC DNA]</scope>
    <source>
        <strain evidence="1 3">MUT 4182</strain>
    </source>
</reference>
<protein>
    <submittedName>
        <fullName evidence="1">Uncharacterized protein</fullName>
    </submittedName>
</protein>
<accession>A0A0C3LX64</accession>
<keyword evidence="3" id="KW-1185">Reference proteome</keyword>
<reference evidence="1" key="3">
    <citation type="submission" date="2015-02" db="EMBL/GenBank/DDBJ databases">
        <title>Evolutionary Origins and Diversification of the Mycorrhizal Mutualists.</title>
        <authorList>
            <consortium name="DOE Joint Genome Institute"/>
            <consortium name="Mycorrhizal Genomics Consortium"/>
            <person name="Kohler A."/>
            <person name="Kuo A."/>
            <person name="Nagy L.G."/>
            <person name="Floudas D."/>
            <person name="Copeland A."/>
            <person name="Barry K.W."/>
            <person name="Cichocki N."/>
            <person name="Veneault-Fourrey C."/>
            <person name="LaButti K."/>
            <person name="Lindquist E.A."/>
            <person name="Lipzen A."/>
            <person name="Lundell T."/>
            <person name="Morin E."/>
            <person name="Murat C."/>
            <person name="Riley R."/>
            <person name="Ohm R."/>
            <person name="Sun H."/>
            <person name="Tunlid A."/>
            <person name="Henrissat B."/>
            <person name="Grigoriev I.V."/>
            <person name="Hibbett D.S."/>
            <person name="Martin F."/>
        </authorList>
    </citation>
    <scope>NUCLEOTIDE SEQUENCE</scope>
    <source>
        <strain evidence="1">MUT 4182</strain>
    </source>
</reference>
<dbReference type="HOGENOM" id="CLU_2689619_0_0_1"/>
<dbReference type="AlphaFoldDB" id="A0A0C3LX64"/>
<gene>
    <name evidence="2" type="ORF">M407DRAFT_242374</name>
    <name evidence="1" type="ORF">M407DRAFT_243890</name>
</gene>
<sequence length="74" mass="8065">MTASGCPAIWIDLPLGPVAGSRFHRVQHGNYALLTCRPIDARQHRPFFCLRPYSGFAEVPQSSDVIDSPNATPG</sequence>
<reference evidence="3" key="2">
    <citation type="submission" date="2015-01" db="EMBL/GenBank/DDBJ databases">
        <title>Evolutionary Origins and Diversification of the Mycorrhizal Mutualists.</title>
        <authorList>
            <consortium name="DOE Joint Genome Institute"/>
            <consortium name="Mycorrhizal Genomics Consortium"/>
            <person name="Kohler A."/>
            <person name="Kuo A."/>
            <person name="Nagy L.G."/>
            <person name="Floudas D."/>
            <person name="Copeland A."/>
            <person name="Barry K.W."/>
            <person name="Cichocki N."/>
            <person name="Veneault-Fourrey C."/>
            <person name="LaButti K."/>
            <person name="Lindquist E.A."/>
            <person name="Lipzen A."/>
            <person name="Lundell T."/>
            <person name="Morin E."/>
            <person name="Murat C."/>
            <person name="Riley R."/>
            <person name="Ohm R."/>
            <person name="Sun H."/>
            <person name="Tunlid A."/>
            <person name="Henrissat B."/>
            <person name="Grigoriev I.V."/>
            <person name="Hibbett D.S."/>
            <person name="Martin F."/>
        </authorList>
    </citation>
    <scope>NUCLEOTIDE SEQUENCE [LARGE SCALE GENOMIC DNA]</scope>
    <source>
        <strain evidence="2 3">MUT 4182</strain>
    </source>
</reference>
<dbReference type="EMBL" id="KN822976">
    <property type="protein sequence ID" value="KIO30025.1"/>
    <property type="molecule type" value="Genomic_DNA"/>
</dbReference>
<dbReference type="EMBL" id="KN823031">
    <property type="protein sequence ID" value="KIO26017.1"/>
    <property type="molecule type" value="Genomic_DNA"/>
</dbReference>
<proteinExistence type="predicted"/>
<name>A0A0C3LX64_9AGAM</name>
<dbReference type="Proteomes" id="UP000054248">
    <property type="component" value="Unassembled WGS sequence"/>
</dbReference>
<evidence type="ECO:0000313" key="2">
    <source>
        <dbReference type="EMBL" id="KIO30025.1"/>
    </source>
</evidence>
<evidence type="ECO:0000313" key="3">
    <source>
        <dbReference type="Proteomes" id="UP000054248"/>
    </source>
</evidence>